<dbReference type="OMA" id="ESTSEYM"/>
<protein>
    <submittedName>
        <fullName evidence="1">Uncharacterized protein</fullName>
    </submittedName>
</protein>
<proteinExistence type="predicted"/>
<dbReference type="AlphaFoldDB" id="A0A508X2T4"/>
<dbReference type="RefSeq" id="WP_012061430.1">
    <property type="nucleotide sequence ID" value="NZ_CABFNB010000124.1"/>
</dbReference>
<evidence type="ECO:0000313" key="1">
    <source>
        <dbReference type="EMBL" id="VTZ64059.1"/>
    </source>
</evidence>
<name>A0A508X2T4_9HYPH</name>
<dbReference type="Proteomes" id="UP000507954">
    <property type="component" value="Unassembled WGS sequence"/>
</dbReference>
<reference evidence="1 2" key="1">
    <citation type="submission" date="2019-06" db="EMBL/GenBank/DDBJ databases">
        <authorList>
            <person name="Le Quere A."/>
            <person name="Colella S."/>
        </authorList>
    </citation>
    <scope>NUCLEOTIDE SEQUENCE [LARGE SCALE GENOMIC DNA]</scope>
    <source>
        <strain evidence="1">EmedicaeMD41</strain>
    </source>
</reference>
<accession>A0A508X2T4</accession>
<dbReference type="EMBL" id="CABFNB010000124">
    <property type="protein sequence ID" value="VTZ64059.1"/>
    <property type="molecule type" value="Genomic_DNA"/>
</dbReference>
<organism evidence="1 2">
    <name type="scientific">Sinorhizobium medicae</name>
    <dbReference type="NCBI Taxonomy" id="110321"/>
    <lineage>
        <taxon>Bacteria</taxon>
        <taxon>Pseudomonadati</taxon>
        <taxon>Pseudomonadota</taxon>
        <taxon>Alphaproteobacteria</taxon>
        <taxon>Hyphomicrobiales</taxon>
        <taxon>Rhizobiaceae</taxon>
        <taxon>Sinorhizobium/Ensifer group</taxon>
        <taxon>Sinorhizobium</taxon>
    </lineage>
</organism>
<gene>
    <name evidence="1" type="ORF">EMEDMD4_560022</name>
</gene>
<sequence length="67" mass="7492">MSCDVSEFAERRPLIPLGGVVRLAASALRRMRGHSISLDLDSTSDYMKKDLGLLDGRMARQDDDILR</sequence>
<evidence type="ECO:0000313" key="2">
    <source>
        <dbReference type="Proteomes" id="UP000507954"/>
    </source>
</evidence>